<accession>A0AAW0TVW4</accession>
<organism evidence="2 3">
    <name type="scientific">Scylla paramamosain</name>
    <name type="common">Mud crab</name>
    <dbReference type="NCBI Taxonomy" id="85552"/>
    <lineage>
        <taxon>Eukaryota</taxon>
        <taxon>Metazoa</taxon>
        <taxon>Ecdysozoa</taxon>
        <taxon>Arthropoda</taxon>
        <taxon>Crustacea</taxon>
        <taxon>Multicrustacea</taxon>
        <taxon>Malacostraca</taxon>
        <taxon>Eumalacostraca</taxon>
        <taxon>Eucarida</taxon>
        <taxon>Decapoda</taxon>
        <taxon>Pleocyemata</taxon>
        <taxon>Brachyura</taxon>
        <taxon>Eubrachyura</taxon>
        <taxon>Portunoidea</taxon>
        <taxon>Portunidae</taxon>
        <taxon>Portuninae</taxon>
        <taxon>Scylla</taxon>
    </lineage>
</organism>
<reference evidence="2 3" key="1">
    <citation type="submission" date="2023-03" db="EMBL/GenBank/DDBJ databases">
        <title>High-quality genome of Scylla paramamosain provides insights in environmental adaptation.</title>
        <authorList>
            <person name="Zhang L."/>
        </authorList>
    </citation>
    <scope>NUCLEOTIDE SEQUENCE [LARGE SCALE GENOMIC DNA]</scope>
    <source>
        <strain evidence="2">LZ_2023a</strain>
        <tissue evidence="2">Muscle</tissue>
    </source>
</reference>
<dbReference type="Proteomes" id="UP001487740">
    <property type="component" value="Unassembled WGS sequence"/>
</dbReference>
<protein>
    <submittedName>
        <fullName evidence="2">Uncharacterized protein</fullName>
    </submittedName>
</protein>
<dbReference type="AlphaFoldDB" id="A0AAW0TVW4"/>
<evidence type="ECO:0000313" key="3">
    <source>
        <dbReference type="Proteomes" id="UP001487740"/>
    </source>
</evidence>
<keyword evidence="3" id="KW-1185">Reference proteome</keyword>
<proteinExistence type="predicted"/>
<sequence>MTGEDGSSVGCGFLKSHQYGAAKMTNPRRLADPLDSRPDSVPSQVSVCRAVPPLSMLLVPDEAPYPRPALPGPPLTREHAFGRRVTVQQRLRSGGSVAAAAGVGRSLALAGVVALPTGHTRRQPQPLSQRGTALLYQLCRLVFDIIVLTPEYSFVVPQVSRLS</sequence>
<dbReference type="EMBL" id="JARAKH010000025">
    <property type="protein sequence ID" value="KAK8390742.1"/>
    <property type="molecule type" value="Genomic_DNA"/>
</dbReference>
<gene>
    <name evidence="2" type="ORF">O3P69_010449</name>
</gene>
<name>A0AAW0TVW4_SCYPA</name>
<evidence type="ECO:0000256" key="1">
    <source>
        <dbReference type="SAM" id="MobiDB-lite"/>
    </source>
</evidence>
<feature type="region of interest" description="Disordered" evidence="1">
    <location>
        <begin position="24"/>
        <end position="43"/>
    </location>
</feature>
<feature type="compositionally biased region" description="Basic and acidic residues" evidence="1">
    <location>
        <begin position="29"/>
        <end position="38"/>
    </location>
</feature>
<comment type="caution">
    <text evidence="2">The sequence shown here is derived from an EMBL/GenBank/DDBJ whole genome shotgun (WGS) entry which is preliminary data.</text>
</comment>
<evidence type="ECO:0000313" key="2">
    <source>
        <dbReference type="EMBL" id="KAK8390742.1"/>
    </source>
</evidence>